<dbReference type="Gene3D" id="1.10.439.10">
    <property type="entry name" value="Penicillin Amidohydrolase, domain 1"/>
    <property type="match status" value="1"/>
</dbReference>
<dbReference type="InterPro" id="IPR023343">
    <property type="entry name" value="Penicillin_amidase_dom1"/>
</dbReference>
<feature type="compositionally biased region" description="Low complexity" evidence="6">
    <location>
        <begin position="301"/>
        <end position="322"/>
    </location>
</feature>
<feature type="binding site" evidence="5">
    <location>
        <position position="407"/>
    </location>
    <ligand>
        <name>Ca(2+)</name>
        <dbReference type="ChEBI" id="CHEBI:29108"/>
    </ligand>
</feature>
<protein>
    <recommendedName>
        <fullName evidence="9">Penicillin amidase</fullName>
    </recommendedName>
</protein>
<dbReference type="InterPro" id="IPR043147">
    <property type="entry name" value="Penicillin_amidase_A-knob"/>
</dbReference>
<comment type="caution">
    <text evidence="7">The sequence shown here is derived from an EMBL/GenBank/DDBJ whole genome shotgun (WGS) entry which is preliminary data.</text>
</comment>
<evidence type="ECO:0000256" key="3">
    <source>
        <dbReference type="ARBA" id="ARBA00023145"/>
    </source>
</evidence>
<dbReference type="AlphaFoldDB" id="A0A917IXK8"/>
<evidence type="ECO:0000313" key="7">
    <source>
        <dbReference type="EMBL" id="GGH68266.1"/>
    </source>
</evidence>
<evidence type="ECO:0000313" key="8">
    <source>
        <dbReference type="Proteomes" id="UP000627292"/>
    </source>
</evidence>
<comment type="similarity">
    <text evidence="1">Belongs to the peptidase S45 family.</text>
</comment>
<evidence type="ECO:0000256" key="5">
    <source>
        <dbReference type="PIRSR" id="PIRSR001227-2"/>
    </source>
</evidence>
<reference evidence="7" key="2">
    <citation type="submission" date="2020-09" db="EMBL/GenBank/DDBJ databases">
        <authorList>
            <person name="Sun Q."/>
            <person name="Zhou Y."/>
        </authorList>
    </citation>
    <scope>NUCLEOTIDE SEQUENCE</scope>
    <source>
        <strain evidence="7">CGMCC 1.15290</strain>
    </source>
</reference>
<reference evidence="7" key="1">
    <citation type="journal article" date="2014" name="Int. J. Syst. Evol. Microbiol.">
        <title>Complete genome sequence of Corynebacterium casei LMG S-19264T (=DSM 44701T), isolated from a smear-ripened cheese.</title>
        <authorList>
            <consortium name="US DOE Joint Genome Institute (JGI-PGF)"/>
            <person name="Walter F."/>
            <person name="Albersmeier A."/>
            <person name="Kalinowski J."/>
            <person name="Ruckert C."/>
        </authorList>
    </citation>
    <scope>NUCLEOTIDE SEQUENCE</scope>
    <source>
        <strain evidence="7">CGMCC 1.15290</strain>
    </source>
</reference>
<dbReference type="CDD" id="cd03747">
    <property type="entry name" value="Ntn_PGA_like"/>
    <property type="match status" value="1"/>
</dbReference>
<dbReference type="Gene3D" id="1.10.1400.10">
    <property type="match status" value="1"/>
</dbReference>
<dbReference type="Gene3D" id="3.60.20.10">
    <property type="entry name" value="Glutamine Phosphoribosylpyrophosphate, subunit 1, domain 1"/>
    <property type="match status" value="1"/>
</dbReference>
<dbReference type="GO" id="GO:0017000">
    <property type="term" value="P:antibiotic biosynthetic process"/>
    <property type="evidence" value="ECO:0007669"/>
    <property type="project" value="InterPro"/>
</dbReference>
<feature type="active site" description="Nucleophile" evidence="4">
    <location>
        <position position="332"/>
    </location>
</feature>
<sequence length="863" mass="97482">MRVIPSILGAAVTIGLIILLNMQLPVAGSKTPRLGSFLCPQTGFWQNAESANTLYVVQLKSDKLKGKVEVYLDDRLVPHVYADNESDAYFAQGYLHAKFRLWQMEFQTYYASGRLSEILGPKSGENDIVKVDQHFRRLGMVYAAERSLTEMENDKTTKEALDAYTAGVNNYIDQLDASEIPIEYKLLDYKPEHWTNLKTALFVKYMAYDLAGREEDFERTNARSVFTGTEYEKLYPYGQDLMQPIIPKNAVMYEPDERLPVPAIADSLYFTFKPGPVVDSTAMALADSTLPAVDSTKIAATPAAKPTKPAAKPAKAGAVKPAVPKPDKDNGSNNWALAGNRTQSGRPILCNDPHLGLNLPAIWYEMQISTPAYNAYGVSFPGAPYIVIGFNDSCAFGFTNAERDVKDYYEIQFKDSTMREYWYNNTWRSTSFRDEVIKIKGGGQRVEHIAMTIWGPVMYDASYPDPLNSGKAYACKWMAHEPSNELKTFSLLDRAKGYIDYLDALSYFKCPGQNMIFAAKSGDIAIRQQGMFPAKWRRQGDFVMPGTDSSFGWQGDVAIEENLTMYNPGRGYVSSANQYPYDTTYPYYQGGTFELFRGLTIDRYLAGMENATVVDMQKMQTDNYNTFAEIARPVLLKYLDESMLNADERKYVDLFKNWNLRSDAQEKAPTVLQLWWDSLTVCIFRDELSQSGKPLPMPEKATLIEALARDPNYQFIDDIYTPEKETIQQIVLKAYRMAIPAMRKQEQDDRLEWGAYKDGGVRHLLKQAAFSRLHIKSGGGENIINANKGFHGPSWRMIVELTDEINAYGVYPGGQNGNPGSKYYDMFIDSWAAGRYYKIEIASRLDMAKHKGLTGKLTFEKKS</sequence>
<dbReference type="InterPro" id="IPR002692">
    <property type="entry name" value="S45"/>
</dbReference>
<keyword evidence="2" id="KW-0378">Hydrolase</keyword>
<name>A0A917IXK8_9BACT</name>
<gene>
    <name evidence="7" type="ORF">GCM10011379_24390</name>
</gene>
<organism evidence="7 8">
    <name type="scientific">Filimonas zeae</name>
    <dbReference type="NCBI Taxonomy" id="1737353"/>
    <lineage>
        <taxon>Bacteria</taxon>
        <taxon>Pseudomonadati</taxon>
        <taxon>Bacteroidota</taxon>
        <taxon>Chitinophagia</taxon>
        <taxon>Chitinophagales</taxon>
        <taxon>Chitinophagaceae</taxon>
        <taxon>Filimonas</taxon>
    </lineage>
</organism>
<dbReference type="PANTHER" id="PTHR34218:SF4">
    <property type="entry name" value="ACYL-HOMOSERINE LACTONE ACYLASE QUIP"/>
    <property type="match status" value="1"/>
</dbReference>
<feature type="binding site" evidence="5">
    <location>
        <position position="404"/>
    </location>
    <ligand>
        <name>Ca(2+)</name>
        <dbReference type="ChEBI" id="CHEBI:29108"/>
    </ligand>
</feature>
<dbReference type="GO" id="GO:0046872">
    <property type="term" value="F:metal ion binding"/>
    <property type="evidence" value="ECO:0007669"/>
    <property type="project" value="UniProtKB-KW"/>
</dbReference>
<dbReference type="RefSeq" id="WP_229687839.1">
    <property type="nucleotide sequence ID" value="NZ_BMIB01000002.1"/>
</dbReference>
<evidence type="ECO:0000256" key="1">
    <source>
        <dbReference type="ARBA" id="ARBA00006586"/>
    </source>
</evidence>
<dbReference type="InterPro" id="IPR029055">
    <property type="entry name" value="Ntn_hydrolases_N"/>
</dbReference>
<evidence type="ECO:0000256" key="6">
    <source>
        <dbReference type="SAM" id="MobiDB-lite"/>
    </source>
</evidence>
<dbReference type="Gene3D" id="2.30.120.10">
    <property type="match status" value="1"/>
</dbReference>
<evidence type="ECO:0000256" key="4">
    <source>
        <dbReference type="PIRSR" id="PIRSR001227-1"/>
    </source>
</evidence>
<accession>A0A917IXK8</accession>
<dbReference type="Pfam" id="PF01804">
    <property type="entry name" value="Penicil_amidase"/>
    <property type="match status" value="1"/>
</dbReference>
<dbReference type="SUPFAM" id="SSF56235">
    <property type="entry name" value="N-terminal nucleophile aminohydrolases (Ntn hydrolases)"/>
    <property type="match status" value="1"/>
</dbReference>
<keyword evidence="3" id="KW-0865">Zymogen</keyword>
<evidence type="ECO:0000256" key="2">
    <source>
        <dbReference type="ARBA" id="ARBA00022801"/>
    </source>
</evidence>
<dbReference type="EMBL" id="BMIB01000002">
    <property type="protein sequence ID" value="GGH68266.1"/>
    <property type="molecule type" value="Genomic_DNA"/>
</dbReference>
<dbReference type="Proteomes" id="UP000627292">
    <property type="component" value="Unassembled WGS sequence"/>
</dbReference>
<keyword evidence="8" id="KW-1185">Reference proteome</keyword>
<keyword evidence="5" id="KW-0479">Metal-binding</keyword>
<dbReference type="PANTHER" id="PTHR34218">
    <property type="entry name" value="PEPTIDASE S45 PENICILLIN AMIDASE"/>
    <property type="match status" value="1"/>
</dbReference>
<evidence type="ECO:0008006" key="9">
    <source>
        <dbReference type="Google" id="ProtNLM"/>
    </source>
</evidence>
<dbReference type="InterPro" id="IPR043146">
    <property type="entry name" value="Penicillin_amidase_N_B-knob"/>
</dbReference>
<comment type="cofactor">
    <cofactor evidence="5">
        <name>Ca(2+)</name>
        <dbReference type="ChEBI" id="CHEBI:29108"/>
    </cofactor>
    <text evidence="5">Binds 1 Ca(2+) ion per dimer.</text>
</comment>
<dbReference type="InterPro" id="IPR014395">
    <property type="entry name" value="Pen/GL7ACA/AHL_acylase"/>
</dbReference>
<feature type="region of interest" description="Disordered" evidence="6">
    <location>
        <begin position="301"/>
        <end position="338"/>
    </location>
</feature>
<dbReference type="GO" id="GO:0016811">
    <property type="term" value="F:hydrolase activity, acting on carbon-nitrogen (but not peptide) bonds, in linear amides"/>
    <property type="evidence" value="ECO:0007669"/>
    <property type="project" value="InterPro"/>
</dbReference>
<dbReference type="PIRSF" id="PIRSF001227">
    <property type="entry name" value="Pen_acylase"/>
    <property type="match status" value="1"/>
</dbReference>
<proteinExistence type="inferred from homology"/>
<keyword evidence="5" id="KW-0106">Calcium</keyword>